<protein>
    <recommendedName>
        <fullName evidence="1">F-box domain-containing protein</fullName>
    </recommendedName>
</protein>
<keyword evidence="3" id="KW-1185">Reference proteome</keyword>
<organism evidence="2 3">
    <name type="scientific">Triticum turgidum subsp. durum</name>
    <name type="common">Durum wheat</name>
    <name type="synonym">Triticum durum</name>
    <dbReference type="NCBI Taxonomy" id="4567"/>
    <lineage>
        <taxon>Eukaryota</taxon>
        <taxon>Viridiplantae</taxon>
        <taxon>Streptophyta</taxon>
        <taxon>Embryophyta</taxon>
        <taxon>Tracheophyta</taxon>
        <taxon>Spermatophyta</taxon>
        <taxon>Magnoliopsida</taxon>
        <taxon>Liliopsida</taxon>
        <taxon>Poales</taxon>
        <taxon>Poaceae</taxon>
        <taxon>BOP clade</taxon>
        <taxon>Pooideae</taxon>
        <taxon>Triticodae</taxon>
        <taxon>Triticeae</taxon>
        <taxon>Triticinae</taxon>
        <taxon>Triticum</taxon>
    </lineage>
</organism>
<dbReference type="PANTHER" id="PTHR32133">
    <property type="entry name" value="OS07G0120400 PROTEIN"/>
    <property type="match status" value="1"/>
</dbReference>
<dbReference type="EMBL" id="LT934113">
    <property type="protein sequence ID" value="VAH31097.1"/>
    <property type="molecule type" value="Genomic_DNA"/>
</dbReference>
<dbReference type="PANTHER" id="PTHR32133:SF366">
    <property type="entry name" value="OS07G0122900 PROTEIN"/>
    <property type="match status" value="1"/>
</dbReference>
<dbReference type="Gramene" id="TRITD2Av1G150560.2">
    <property type="protein sequence ID" value="TRITD2Av1G150560.2"/>
    <property type="gene ID" value="TRITD2Av1G150560"/>
</dbReference>
<name>A0A9R1NU77_TRITD</name>
<feature type="domain" description="F-box" evidence="1">
    <location>
        <begin position="9"/>
        <end position="46"/>
    </location>
</feature>
<dbReference type="SUPFAM" id="SSF81383">
    <property type="entry name" value="F-box domain"/>
    <property type="match status" value="1"/>
</dbReference>
<gene>
    <name evidence="2" type="ORF">TRITD_2Av1G150560</name>
</gene>
<reference evidence="2 3" key="1">
    <citation type="submission" date="2017-09" db="EMBL/GenBank/DDBJ databases">
        <authorList>
            <consortium name="International Durum Wheat Genome Sequencing Consortium (IDWGSC)"/>
            <person name="Milanesi L."/>
        </authorList>
    </citation>
    <scope>NUCLEOTIDE SEQUENCE [LARGE SCALE GENOMIC DNA]</scope>
    <source>
        <strain evidence="3">cv. Svevo</strain>
    </source>
</reference>
<dbReference type="Proteomes" id="UP000324705">
    <property type="component" value="Chromosome 2A"/>
</dbReference>
<evidence type="ECO:0000259" key="1">
    <source>
        <dbReference type="Pfam" id="PF00646"/>
    </source>
</evidence>
<evidence type="ECO:0000313" key="2">
    <source>
        <dbReference type="EMBL" id="VAH31097.1"/>
    </source>
</evidence>
<dbReference type="Pfam" id="PF00646">
    <property type="entry name" value="F-box"/>
    <property type="match status" value="1"/>
</dbReference>
<evidence type="ECO:0000313" key="3">
    <source>
        <dbReference type="Proteomes" id="UP000324705"/>
    </source>
</evidence>
<accession>A0A9R1NU77</accession>
<dbReference type="InterPro" id="IPR036047">
    <property type="entry name" value="F-box-like_dom_sf"/>
</dbReference>
<sequence>MPPATALMDDVVVEILLRLPPDEPGCLVRACLVSKPWRRLLTGNAFLRSYRKFHGAPPMLGFLHRLYDEDPCVARFVPTAKSFRPPRTDRRCWYALDARHGRALFYDSESEQKPAEFVVWDPVTDGHRRIPLPETPKSWNAAVLCAVDGCDHLDCHGDDPFLVAFVGTDKEEGIWITSACFYSSEASSWSSTSFVEHPDASIEMQPSALSGNAVYFLCDPSTRILQCDFVGERKLSVIDRPDVHENNIVLITAEDGTLGFAGVQESSIYLWSMEVDPDGAAAWVQHRVVDLGKLLTSRALMITPDVSGFAEGVGVIFVRTIVGLFTIELKSGRVYIYACSSKCHFNVSCAVEVPFSLNILMSKSSESCMLITRDHYGENCIKMRKRSSALAVEMELLLQIKDYK</sequence>
<dbReference type="InterPro" id="IPR001810">
    <property type="entry name" value="F-box_dom"/>
</dbReference>
<dbReference type="AlphaFoldDB" id="A0A9R1NU77"/>
<proteinExistence type="predicted"/>